<dbReference type="EMBL" id="LXKA01000371">
    <property type="protein sequence ID" value="OAJ52609.1"/>
    <property type="molecule type" value="Genomic_DNA"/>
</dbReference>
<dbReference type="InterPro" id="IPR027417">
    <property type="entry name" value="P-loop_NTPase"/>
</dbReference>
<dbReference type="OrthoDB" id="9757917at2"/>
<dbReference type="Gene3D" id="1.10.510.10">
    <property type="entry name" value="Transferase(Phosphotransferase) domain 1"/>
    <property type="match status" value="2"/>
</dbReference>
<dbReference type="RefSeq" id="WP_064271965.1">
    <property type="nucleotide sequence ID" value="NZ_LXJZ01000231.1"/>
</dbReference>
<organism evidence="5 7">
    <name type="scientific">Paraburkholderia ginsengiterrae</name>
    <dbReference type="NCBI Taxonomy" id="1462993"/>
    <lineage>
        <taxon>Bacteria</taxon>
        <taxon>Pseudomonadati</taxon>
        <taxon>Pseudomonadota</taxon>
        <taxon>Betaproteobacteria</taxon>
        <taxon>Burkholderiales</taxon>
        <taxon>Burkholderiaceae</taxon>
        <taxon>Paraburkholderia</taxon>
    </lineage>
</organism>
<dbReference type="SUPFAM" id="SSF52540">
    <property type="entry name" value="P-loop containing nucleoside triphosphate hydrolases"/>
    <property type="match status" value="1"/>
</dbReference>
<dbReference type="Gene3D" id="3.30.200.20">
    <property type="entry name" value="Phosphorylase Kinase, domain 1"/>
    <property type="match status" value="1"/>
</dbReference>
<evidence type="ECO:0000313" key="7">
    <source>
        <dbReference type="Proteomes" id="UP000078116"/>
    </source>
</evidence>
<dbReference type="InterPro" id="IPR011528">
    <property type="entry name" value="NERD"/>
</dbReference>
<dbReference type="CDD" id="cd18808">
    <property type="entry name" value="SF1_C_Upf1"/>
    <property type="match status" value="1"/>
</dbReference>
<accession>A0A1A9MZE1</accession>
<dbReference type="InterPro" id="IPR041677">
    <property type="entry name" value="DNA2/NAM7_AAA_11"/>
</dbReference>
<dbReference type="InterPro" id="IPR047187">
    <property type="entry name" value="SF1_C_Upf1"/>
</dbReference>
<dbReference type="InterPro" id="IPR045055">
    <property type="entry name" value="DNA2/NAM7-like"/>
</dbReference>
<dbReference type="Pfam" id="PF08378">
    <property type="entry name" value="NERD"/>
    <property type="match status" value="1"/>
</dbReference>
<proteinExistence type="predicted"/>
<dbReference type="InterPro" id="IPR008271">
    <property type="entry name" value="Ser/Thr_kinase_AS"/>
</dbReference>
<evidence type="ECO:0000259" key="2">
    <source>
        <dbReference type="PROSITE" id="PS50011"/>
    </source>
</evidence>
<evidence type="ECO:0000313" key="6">
    <source>
        <dbReference type="Proteomes" id="UP000077961"/>
    </source>
</evidence>
<dbReference type="InterPro" id="IPR000719">
    <property type="entry name" value="Prot_kinase_dom"/>
</dbReference>
<protein>
    <submittedName>
        <fullName evidence="5">Uncharacterized protein</fullName>
    </submittedName>
</protein>
<dbReference type="Proteomes" id="UP000077961">
    <property type="component" value="Unassembled WGS sequence"/>
</dbReference>
<dbReference type="PANTHER" id="PTHR10887:SF495">
    <property type="entry name" value="HELICASE SENATAXIN ISOFORM X1-RELATED"/>
    <property type="match status" value="1"/>
</dbReference>
<reference evidence="6 7" key="1">
    <citation type="submission" date="2016-04" db="EMBL/GenBank/DDBJ databases">
        <title>Reclassification of Paraburkholderia panaciterrae (Farh et al. 2015) Dobritsa &amp; Samadpour 2016 as a later homotypic synonym of Paraburkholderia ginsengiterrae (Farh et al. 2015) Dobritsa &amp; Samadpour 2016.</title>
        <authorList>
            <person name="Dobritsa A.P."/>
            <person name="Kutumbaka K."/>
            <person name="Samadpour M."/>
        </authorList>
    </citation>
    <scope>NUCLEOTIDE SEQUENCE [LARGE SCALE GENOMIC DNA]</scope>
    <source>
        <strain evidence="5 7">DCY85</strain>
        <strain evidence="4 6">DCY85-1</strain>
    </source>
</reference>
<feature type="domain" description="NERD" evidence="3">
    <location>
        <begin position="9"/>
        <end position="121"/>
    </location>
</feature>
<name>A0A1A9MZE1_9BURK</name>
<dbReference type="Pfam" id="PF13087">
    <property type="entry name" value="AAA_12"/>
    <property type="match status" value="1"/>
</dbReference>
<dbReference type="Gene3D" id="3.40.50.300">
    <property type="entry name" value="P-loop containing nucleotide triphosphate hydrolases"/>
    <property type="match status" value="2"/>
</dbReference>
<feature type="region of interest" description="Disordered" evidence="1">
    <location>
        <begin position="864"/>
        <end position="896"/>
    </location>
</feature>
<dbReference type="PROSITE" id="PS50011">
    <property type="entry name" value="PROTEIN_KINASE_DOM"/>
    <property type="match status" value="1"/>
</dbReference>
<feature type="domain" description="Protein kinase" evidence="2">
    <location>
        <begin position="508"/>
        <end position="841"/>
    </location>
</feature>
<dbReference type="Proteomes" id="UP000078116">
    <property type="component" value="Unassembled WGS sequence"/>
</dbReference>
<gene>
    <name evidence="4" type="ORF">A6V36_14000</name>
    <name evidence="5" type="ORF">A6V37_09200</name>
</gene>
<comment type="caution">
    <text evidence="5">The sequence shown here is derived from an EMBL/GenBank/DDBJ whole genome shotgun (WGS) entry which is preliminary data.</text>
</comment>
<evidence type="ECO:0000313" key="4">
    <source>
        <dbReference type="EMBL" id="OAJ52515.1"/>
    </source>
</evidence>
<dbReference type="STRING" id="1462993.A6V36_14000"/>
<dbReference type="PANTHER" id="PTHR10887">
    <property type="entry name" value="DNA2/NAM7 HELICASE FAMILY"/>
    <property type="match status" value="1"/>
</dbReference>
<dbReference type="PROSITE" id="PS00108">
    <property type="entry name" value="PROTEIN_KINASE_ST"/>
    <property type="match status" value="1"/>
</dbReference>
<dbReference type="InterPro" id="IPR011009">
    <property type="entry name" value="Kinase-like_dom_sf"/>
</dbReference>
<dbReference type="GO" id="GO:0004386">
    <property type="term" value="F:helicase activity"/>
    <property type="evidence" value="ECO:0007669"/>
    <property type="project" value="InterPro"/>
</dbReference>
<dbReference type="SUPFAM" id="SSF56112">
    <property type="entry name" value="Protein kinase-like (PK-like)"/>
    <property type="match status" value="2"/>
</dbReference>
<dbReference type="Pfam" id="PF13086">
    <property type="entry name" value="AAA_11"/>
    <property type="match status" value="1"/>
</dbReference>
<evidence type="ECO:0000259" key="3">
    <source>
        <dbReference type="PROSITE" id="PS50965"/>
    </source>
</evidence>
<feature type="compositionally biased region" description="Acidic residues" evidence="1">
    <location>
        <begin position="871"/>
        <end position="888"/>
    </location>
</feature>
<evidence type="ECO:0000256" key="1">
    <source>
        <dbReference type="SAM" id="MobiDB-lite"/>
    </source>
</evidence>
<dbReference type="PROSITE" id="PS50965">
    <property type="entry name" value="NERD"/>
    <property type="match status" value="1"/>
</dbReference>
<dbReference type="GO" id="GO:0005524">
    <property type="term" value="F:ATP binding"/>
    <property type="evidence" value="ECO:0007669"/>
    <property type="project" value="InterPro"/>
</dbReference>
<dbReference type="EMBL" id="LXJZ01000231">
    <property type="protein sequence ID" value="OAJ52515.1"/>
    <property type="molecule type" value="Genomic_DNA"/>
</dbReference>
<dbReference type="SMART" id="SM00220">
    <property type="entry name" value="S_TKc"/>
    <property type="match status" value="1"/>
</dbReference>
<evidence type="ECO:0000313" key="5">
    <source>
        <dbReference type="EMBL" id="OAJ52609.1"/>
    </source>
</evidence>
<dbReference type="InterPro" id="IPR041679">
    <property type="entry name" value="DNA2/NAM7-like_C"/>
</dbReference>
<keyword evidence="6" id="KW-1185">Reference proteome</keyword>
<feature type="region of interest" description="Disordered" evidence="1">
    <location>
        <begin position="1643"/>
        <end position="1666"/>
    </location>
</feature>
<feature type="compositionally biased region" description="Basic residues" evidence="1">
    <location>
        <begin position="1657"/>
        <end position="1666"/>
    </location>
</feature>
<dbReference type="GO" id="GO:0004672">
    <property type="term" value="F:protein kinase activity"/>
    <property type="evidence" value="ECO:0007669"/>
    <property type="project" value="InterPro"/>
</dbReference>
<sequence>MKIYNKGRGIHDREIHGINRLQTDLPSGWMAFTNLELALPYGGREIDVILVIEDRVLAVDLKDWHGKITSSGGAWSVNGNPREGGSPVEKILSNSRELYLMLQRYLKTPAARAKLNGVTTCPKVDGCVVLTGTNDRSGIAPTEINRVFCLDAFIKALQDPKQRVAMLAGVPAVFHSKDLTTDPWRNLWQQFFNVKEGYFKPSSRRYGSFQALSDAHTFEHPKQIYREYDVADNAAGGATGLLRRWDFTKAETRFQNEDGRREIAGREREIIAWLNDRNAEFETSILQPRTDDDEKGIEYWEVFDRRKRLQRLLDLSRNQILEFTRETRIELVRQIVHRAALMHRLNASHLDIGAHSVWIEPPSLVRLSHLMSASFQDVKSLGSHRYQFLSTVRLPEDAFGVDVDSRTKDVFLLGCVAHRLLFAFPPAATADDPPEWDASVDKDDAFGTLHNWFERSLAWSADDRYADASAMLEALNLALESKPSAAEVLKGLERFRTMSSQLKLVSEYPVVKEIRDDANIAMWRSASEGKQVLVKMWKREGWGDQTREAPRLLGFLEQAESMIIERPPGIAGIQRAIWLGDAVVLIQDFIDSPNLAQSLSTSDLPWMDAQFGLAFLRSFIATVVSLHDKKIAHGDIKPENILVIAEESPQPLLVDILDFVHVDDGEKMSRAYAPATGGRFERDCYAATCIVEEIVARANLAAGGLERLNEAILKIRTESPKNGTLLPLAEALDFILDTTTDNAVREITLRVCVTDTRPFLSDEGFLAFRITPGGRQLRVRGAVEQLIFQLDGRRQALSVRREPIDQKQITSIARWEFAAIAAELTLVAADRDDFSDLENVLSDKDIAEAWDAAYALALNTEADRQASTGDDVSEDVEPPSEVSADELEEKISSQSGSGQLDVQALWRHLIDSEAEFVIEGEATGASAYKPQTQRHIIPFDLESGTFDFGREDTVTVSRLDKGGRWTRIGQLDLTTSTADQLEIDVRKWGGKTGEGLVADGQRLRFESHFEITSRSRRRDATMRLLSREARYPDLIDVFDGRSADSVARRPVAAEPSDLAERYGLNKVQAEALSNLLETRPVGLLQGPPGTGKTRFIGALVHFALTHGLARNVLVASQSHEAVNGAAEAVVKLFHEAGETPSLLRVGHESNVSERLMAYHTGKVESLFKDRFRADQSVRLRLAGSVLGIPDELLEQLIIIETLIRPVVERLEQIQGESSGSSADPRESGLRQTLELLVEKLSHPFDIKDIVTADDLDDVALDIASQAGFTNAAKLEHFRDIANLARDFVGSVSTRERTFETFLAGTRQIVVGTCVGLGRSSLGLTSTSFDLVVVDEAARCTASELAVPLQAGRWIVLVGDHCQLEPTHRPEVVKHVAKKITTTERQVVMSDFERVFGSGYGTAAGETLTEQYRMLSPIGSIASEAFYGGALTHGRTDPIIPRECLPATLDKPLAWLTTDKFGELGHQNEPDSRKYAINNPIEAELIVDLVKEWDQHTKFREWIETQTEHAHAIGIICTYRAQCELIRQKLRSAFISDGMRSTIKIDTVDSYQGKENPVVILSLVRNNCDGRVEAGTNTILEGFMSRPNRLNVAVSRAMDRLVLVGAMRGWRSTGPMGKVRKEFKTQMDRGDAREIDGVEYRGLRETDAIQRSTASSGRSRRPVKGAA</sequence>